<dbReference type="EMBL" id="JACHNY010000002">
    <property type="protein sequence ID" value="MBB4617295.1"/>
    <property type="molecule type" value="Genomic_DNA"/>
</dbReference>
<gene>
    <name evidence="6" type="ORF">GGQ96_001415</name>
</gene>
<keyword evidence="7" id="KW-1185">Reference proteome</keyword>
<dbReference type="GO" id="GO:0051537">
    <property type="term" value="F:2 iron, 2 sulfur cluster binding"/>
    <property type="evidence" value="ECO:0007669"/>
    <property type="project" value="UniProtKB-KW"/>
</dbReference>
<evidence type="ECO:0000259" key="5">
    <source>
        <dbReference type="PROSITE" id="PS51296"/>
    </source>
</evidence>
<protein>
    <submittedName>
        <fullName evidence="6">Nitrite reductase/ring-hydroxylating ferredoxin subunit</fullName>
    </submittedName>
</protein>
<keyword evidence="3" id="KW-0408">Iron</keyword>
<reference evidence="6 7" key="1">
    <citation type="submission" date="2020-08" db="EMBL/GenBank/DDBJ databases">
        <title>Genomic Encyclopedia of Type Strains, Phase IV (KMG-IV): sequencing the most valuable type-strain genomes for metagenomic binning, comparative biology and taxonomic classification.</title>
        <authorList>
            <person name="Goeker M."/>
        </authorList>
    </citation>
    <scope>NUCLEOTIDE SEQUENCE [LARGE SCALE GENOMIC DNA]</scope>
    <source>
        <strain evidence="6 7">DSM 15867</strain>
    </source>
</reference>
<dbReference type="Pfam" id="PF00355">
    <property type="entry name" value="Rieske"/>
    <property type="match status" value="1"/>
</dbReference>
<dbReference type="SUPFAM" id="SSF50022">
    <property type="entry name" value="ISP domain"/>
    <property type="match status" value="1"/>
</dbReference>
<evidence type="ECO:0000313" key="6">
    <source>
        <dbReference type="EMBL" id="MBB4617295.1"/>
    </source>
</evidence>
<dbReference type="CDD" id="cd03467">
    <property type="entry name" value="Rieske"/>
    <property type="match status" value="1"/>
</dbReference>
<evidence type="ECO:0000313" key="7">
    <source>
        <dbReference type="Proteomes" id="UP000574769"/>
    </source>
</evidence>
<dbReference type="GO" id="GO:0046872">
    <property type="term" value="F:metal ion binding"/>
    <property type="evidence" value="ECO:0007669"/>
    <property type="project" value="UniProtKB-KW"/>
</dbReference>
<evidence type="ECO:0000256" key="2">
    <source>
        <dbReference type="ARBA" id="ARBA00022723"/>
    </source>
</evidence>
<dbReference type="RefSeq" id="WP_184112956.1">
    <property type="nucleotide sequence ID" value="NZ_JACHNY010000002.1"/>
</dbReference>
<organism evidence="6 7">
    <name type="scientific">Sphingomonas abaci</name>
    <dbReference type="NCBI Taxonomy" id="237611"/>
    <lineage>
        <taxon>Bacteria</taxon>
        <taxon>Pseudomonadati</taxon>
        <taxon>Pseudomonadota</taxon>
        <taxon>Alphaproteobacteria</taxon>
        <taxon>Sphingomonadales</taxon>
        <taxon>Sphingomonadaceae</taxon>
        <taxon>Sphingomonas</taxon>
    </lineage>
</organism>
<feature type="domain" description="Rieske" evidence="5">
    <location>
        <begin position="14"/>
        <end position="119"/>
    </location>
</feature>
<sequence>MNDPARLTATPAGIRLGPLEAIPDGGARNYVVQMRAGRFHGFVVRRGDGVFGYVDRCPHLGLPLAQRLDQYLTPSGEHILCSWHGALFEPDGGRCVAGPCAGQALTPWPVTAVDGTIQTI</sequence>
<dbReference type="InterPro" id="IPR017941">
    <property type="entry name" value="Rieske_2Fe-2S"/>
</dbReference>
<comment type="caution">
    <text evidence="6">The sequence shown here is derived from an EMBL/GenBank/DDBJ whole genome shotgun (WGS) entry which is preliminary data.</text>
</comment>
<evidence type="ECO:0000256" key="1">
    <source>
        <dbReference type="ARBA" id="ARBA00022714"/>
    </source>
</evidence>
<keyword evidence="1" id="KW-0001">2Fe-2S</keyword>
<evidence type="ECO:0000256" key="4">
    <source>
        <dbReference type="ARBA" id="ARBA00023014"/>
    </source>
</evidence>
<dbReference type="PANTHER" id="PTHR40261">
    <property type="match status" value="1"/>
</dbReference>
<dbReference type="Proteomes" id="UP000574769">
    <property type="component" value="Unassembled WGS sequence"/>
</dbReference>
<evidence type="ECO:0000256" key="3">
    <source>
        <dbReference type="ARBA" id="ARBA00023004"/>
    </source>
</evidence>
<keyword evidence="4" id="KW-0411">Iron-sulfur</keyword>
<dbReference type="InterPro" id="IPR036922">
    <property type="entry name" value="Rieske_2Fe-2S_sf"/>
</dbReference>
<accession>A0A7W7AJD9</accession>
<proteinExistence type="predicted"/>
<dbReference type="AlphaFoldDB" id="A0A7W7AJD9"/>
<dbReference type="Gene3D" id="2.102.10.10">
    <property type="entry name" value="Rieske [2Fe-2S] iron-sulphur domain"/>
    <property type="match status" value="1"/>
</dbReference>
<name>A0A7W7AJD9_9SPHN</name>
<dbReference type="PANTHER" id="PTHR40261:SF1">
    <property type="entry name" value="RIESKE DOMAIN-CONTAINING PROTEIN"/>
    <property type="match status" value="1"/>
</dbReference>
<keyword evidence="2" id="KW-0479">Metal-binding</keyword>
<dbReference type="PROSITE" id="PS51296">
    <property type="entry name" value="RIESKE"/>
    <property type="match status" value="1"/>
</dbReference>